<dbReference type="OrthoDB" id="6086925at2759"/>
<dbReference type="PANTHER" id="PTHR24024:SF18">
    <property type="entry name" value="SHORT-CHAIN COLLAGEN C4-LIKE"/>
    <property type="match status" value="1"/>
</dbReference>
<keyword evidence="2" id="KW-1185">Reference proteome</keyword>
<dbReference type="AlphaFoldDB" id="A0A8B8B5J2"/>
<keyword evidence="1" id="KW-0175">Coiled coil</keyword>
<reference evidence="3" key="1">
    <citation type="submission" date="2025-08" db="UniProtKB">
        <authorList>
            <consortium name="RefSeq"/>
        </authorList>
    </citation>
    <scope>IDENTIFICATION</scope>
    <source>
        <tissue evidence="3">Whole sample</tissue>
    </source>
</reference>
<name>A0A8B8B5J2_CRAVI</name>
<dbReference type="GeneID" id="111107508"/>
<evidence type="ECO:0000313" key="2">
    <source>
        <dbReference type="Proteomes" id="UP000694844"/>
    </source>
</evidence>
<dbReference type="InterPro" id="IPR051077">
    <property type="entry name" value="Ca-dependent_lectin"/>
</dbReference>
<accession>A0A8B8B5J2</accession>
<dbReference type="Proteomes" id="UP000694844">
    <property type="component" value="Chromosome 8"/>
</dbReference>
<gene>
    <name evidence="3" type="primary">LOC111107508</name>
</gene>
<dbReference type="GO" id="GO:0005615">
    <property type="term" value="C:extracellular space"/>
    <property type="evidence" value="ECO:0007669"/>
    <property type="project" value="TreeGrafter"/>
</dbReference>
<protein>
    <submittedName>
        <fullName evidence="3">Short-chain collagen C4-like isoform X1</fullName>
    </submittedName>
</protein>
<sequence length="290" mass="32246">MNVHFYTELMFLCFRLISGEDQLLKEIQELKIGQKKIKSLLVEVFLELNHTDRTVTESVMPLVTTNPRSNDLDLIRSQLEGLERKLKDMETRNADMTAKYNTLLLSNNNALSTAGGTFVRWGRNECPGNDTELVYSGFAGGSRYEHTGAAAEFVCLPPDPDLTTKYTPGFAFMYGAEYNSDEFSPRAKNGDDLPCSVCRSTVSSSVLMIPGKSSCYDGWSLEYHGDLVAGSVNHKAASQYICLDEHSQTLRAGYRNDDGKLFHPVKAVCGALACPPYQDNRYLTCVVCTK</sequence>
<evidence type="ECO:0000313" key="3">
    <source>
        <dbReference type="RefSeq" id="XP_022298441.1"/>
    </source>
</evidence>
<feature type="coiled-coil region" evidence="1">
    <location>
        <begin position="72"/>
        <end position="99"/>
    </location>
</feature>
<organism evidence="2 3">
    <name type="scientific">Crassostrea virginica</name>
    <name type="common">Eastern oyster</name>
    <dbReference type="NCBI Taxonomy" id="6565"/>
    <lineage>
        <taxon>Eukaryota</taxon>
        <taxon>Metazoa</taxon>
        <taxon>Spiralia</taxon>
        <taxon>Lophotrochozoa</taxon>
        <taxon>Mollusca</taxon>
        <taxon>Bivalvia</taxon>
        <taxon>Autobranchia</taxon>
        <taxon>Pteriomorphia</taxon>
        <taxon>Ostreida</taxon>
        <taxon>Ostreoidea</taxon>
        <taxon>Ostreidae</taxon>
        <taxon>Crassostrea</taxon>
    </lineage>
</organism>
<dbReference type="KEGG" id="cvn:111107508"/>
<evidence type="ECO:0000256" key="1">
    <source>
        <dbReference type="SAM" id="Coils"/>
    </source>
</evidence>
<dbReference type="RefSeq" id="XP_022298441.1">
    <property type="nucleotide sequence ID" value="XM_022442733.1"/>
</dbReference>
<proteinExistence type="predicted"/>
<dbReference type="PANTHER" id="PTHR24024">
    <property type="entry name" value="PULMONARY SURFACTANT-ASSOCIATED PROTEIN A"/>
    <property type="match status" value="1"/>
</dbReference>